<accession>A0A0A9H642</accession>
<reference evidence="1" key="2">
    <citation type="journal article" date="2015" name="Data Brief">
        <title>Shoot transcriptome of the giant reed, Arundo donax.</title>
        <authorList>
            <person name="Barrero R.A."/>
            <person name="Guerrero F.D."/>
            <person name="Moolhuijzen P."/>
            <person name="Goolsby J.A."/>
            <person name="Tidwell J."/>
            <person name="Bellgard S.E."/>
            <person name="Bellgard M.I."/>
        </authorList>
    </citation>
    <scope>NUCLEOTIDE SEQUENCE</scope>
    <source>
        <tissue evidence="1">Shoot tissue taken approximately 20 cm above the soil surface</tissue>
    </source>
</reference>
<protein>
    <submittedName>
        <fullName evidence="1">Uncharacterized protein</fullName>
    </submittedName>
</protein>
<name>A0A0A9H642_ARUDO</name>
<reference evidence="1" key="1">
    <citation type="submission" date="2014-09" db="EMBL/GenBank/DDBJ databases">
        <authorList>
            <person name="Magalhaes I.L.F."/>
            <person name="Oliveira U."/>
            <person name="Santos F.R."/>
            <person name="Vidigal T.H.D.A."/>
            <person name="Brescovit A.D."/>
            <person name="Santos A.J."/>
        </authorList>
    </citation>
    <scope>NUCLEOTIDE SEQUENCE</scope>
    <source>
        <tissue evidence="1">Shoot tissue taken approximately 20 cm above the soil surface</tissue>
    </source>
</reference>
<organism evidence="1">
    <name type="scientific">Arundo donax</name>
    <name type="common">Giant reed</name>
    <name type="synonym">Donax arundinaceus</name>
    <dbReference type="NCBI Taxonomy" id="35708"/>
    <lineage>
        <taxon>Eukaryota</taxon>
        <taxon>Viridiplantae</taxon>
        <taxon>Streptophyta</taxon>
        <taxon>Embryophyta</taxon>
        <taxon>Tracheophyta</taxon>
        <taxon>Spermatophyta</taxon>
        <taxon>Magnoliopsida</taxon>
        <taxon>Liliopsida</taxon>
        <taxon>Poales</taxon>
        <taxon>Poaceae</taxon>
        <taxon>PACMAD clade</taxon>
        <taxon>Arundinoideae</taxon>
        <taxon>Arundineae</taxon>
        <taxon>Arundo</taxon>
    </lineage>
</organism>
<sequence>MMVQVSITIFISEISVMPPSIEVQGS</sequence>
<dbReference type="AlphaFoldDB" id="A0A0A9H642"/>
<dbReference type="EMBL" id="GBRH01166627">
    <property type="protein sequence ID" value="JAE31269.1"/>
    <property type="molecule type" value="Transcribed_RNA"/>
</dbReference>
<proteinExistence type="predicted"/>
<evidence type="ECO:0000313" key="1">
    <source>
        <dbReference type="EMBL" id="JAE31269.1"/>
    </source>
</evidence>